<dbReference type="EMBL" id="NSFD01000002">
    <property type="protein sequence ID" value="PBA28317.1"/>
    <property type="molecule type" value="Genomic_DNA"/>
</dbReference>
<accession>A0A2A2ZP48</accession>
<organism evidence="1 2">
    <name type="scientific">Mycobacterium avium</name>
    <dbReference type="NCBI Taxonomy" id="1764"/>
    <lineage>
        <taxon>Bacteria</taxon>
        <taxon>Bacillati</taxon>
        <taxon>Actinomycetota</taxon>
        <taxon>Actinomycetes</taxon>
        <taxon>Mycobacteriales</taxon>
        <taxon>Mycobacteriaceae</taxon>
        <taxon>Mycobacterium</taxon>
        <taxon>Mycobacterium avium complex (MAC)</taxon>
    </lineage>
</organism>
<protein>
    <submittedName>
        <fullName evidence="1">Uncharacterized protein</fullName>
    </submittedName>
</protein>
<evidence type="ECO:0000313" key="1">
    <source>
        <dbReference type="EMBL" id="PBA28317.1"/>
    </source>
</evidence>
<proteinExistence type="predicted"/>
<reference evidence="1 2" key="1">
    <citation type="submission" date="2017-08" db="EMBL/GenBank/DDBJ databases">
        <title>Phylogenetic analysis of Mycobacterium avium complex whole genomes.</title>
        <authorList>
            <person name="Caverly L.J."/>
            <person name="Spilker T."/>
            <person name="Lipuma J."/>
        </authorList>
    </citation>
    <scope>NUCLEOTIDE SEQUENCE [LARGE SCALE GENOMIC DNA]</scope>
    <source>
        <strain evidence="1 2">FLAC0165</strain>
    </source>
</reference>
<dbReference type="Proteomes" id="UP000217768">
    <property type="component" value="Unassembled WGS sequence"/>
</dbReference>
<name>A0A2A2ZP48_MYCAV</name>
<gene>
    <name evidence="1" type="ORF">CKJ66_01340</name>
</gene>
<sequence length="65" mass="6749">MGWIFPCAVIDDDGRRPPQTPIGLPDSLSTNGLGRDRAIVTLPTFAMGGGAPEADGHGLVTMTAR</sequence>
<dbReference type="AlphaFoldDB" id="A0A2A2ZP48"/>
<evidence type="ECO:0000313" key="2">
    <source>
        <dbReference type="Proteomes" id="UP000217768"/>
    </source>
</evidence>
<comment type="caution">
    <text evidence="1">The sequence shown here is derived from an EMBL/GenBank/DDBJ whole genome shotgun (WGS) entry which is preliminary data.</text>
</comment>